<dbReference type="SUPFAM" id="SSF55781">
    <property type="entry name" value="GAF domain-like"/>
    <property type="match status" value="1"/>
</dbReference>
<dbReference type="GO" id="GO:0003677">
    <property type="term" value="F:DNA binding"/>
    <property type="evidence" value="ECO:0007669"/>
    <property type="project" value="UniProtKB-KW"/>
</dbReference>
<dbReference type="InterPro" id="IPR029016">
    <property type="entry name" value="GAF-like_dom_sf"/>
</dbReference>
<dbReference type="PANTHER" id="PTHR30136">
    <property type="entry name" value="HELIX-TURN-HELIX TRANSCRIPTIONAL REGULATOR, ICLR FAMILY"/>
    <property type="match status" value="1"/>
</dbReference>
<dbReference type="InterPro" id="IPR050707">
    <property type="entry name" value="HTH_MetabolicPath_Reg"/>
</dbReference>
<protein>
    <submittedName>
        <fullName evidence="6">Transcriptional regulator, IclR family</fullName>
    </submittedName>
</protein>
<dbReference type="InterPro" id="IPR014757">
    <property type="entry name" value="Tscrpt_reg_IclR_C"/>
</dbReference>
<dbReference type="EMBL" id="FXTK01000050">
    <property type="protein sequence ID" value="SMO99817.1"/>
    <property type="molecule type" value="Genomic_DNA"/>
</dbReference>
<evidence type="ECO:0000313" key="7">
    <source>
        <dbReference type="Proteomes" id="UP000319014"/>
    </source>
</evidence>
<dbReference type="InterPro" id="IPR005471">
    <property type="entry name" value="Tscrpt_reg_IclR_N"/>
</dbReference>
<accession>A0A521FUH2</accession>
<evidence type="ECO:0000259" key="4">
    <source>
        <dbReference type="PROSITE" id="PS51077"/>
    </source>
</evidence>
<dbReference type="InterPro" id="IPR036390">
    <property type="entry name" value="WH_DNA-bd_sf"/>
</dbReference>
<dbReference type="GO" id="GO:0045892">
    <property type="term" value="P:negative regulation of DNA-templated transcription"/>
    <property type="evidence" value="ECO:0007669"/>
    <property type="project" value="TreeGrafter"/>
</dbReference>
<dbReference type="Proteomes" id="UP000319014">
    <property type="component" value="Unassembled WGS sequence"/>
</dbReference>
<proteinExistence type="predicted"/>
<dbReference type="AlphaFoldDB" id="A0A521FUH2"/>
<keyword evidence="2" id="KW-0238">DNA-binding</keyword>
<reference evidence="6 7" key="1">
    <citation type="submission" date="2017-05" db="EMBL/GenBank/DDBJ databases">
        <authorList>
            <person name="Varghese N."/>
            <person name="Submissions S."/>
        </authorList>
    </citation>
    <scope>NUCLEOTIDE SEQUENCE [LARGE SCALE GENOMIC DNA]</scope>
    <source>
        <strain evidence="6 7">DSM 100094</strain>
    </source>
</reference>
<dbReference type="GO" id="GO:0003700">
    <property type="term" value="F:DNA-binding transcription factor activity"/>
    <property type="evidence" value="ECO:0007669"/>
    <property type="project" value="TreeGrafter"/>
</dbReference>
<evidence type="ECO:0000313" key="6">
    <source>
        <dbReference type="EMBL" id="SMO99817.1"/>
    </source>
</evidence>
<dbReference type="Gene3D" id="1.10.10.10">
    <property type="entry name" value="Winged helix-like DNA-binding domain superfamily/Winged helix DNA-binding domain"/>
    <property type="match status" value="1"/>
</dbReference>
<keyword evidence="3" id="KW-0804">Transcription</keyword>
<dbReference type="PANTHER" id="PTHR30136:SF35">
    <property type="entry name" value="HTH-TYPE TRANSCRIPTIONAL REGULATOR RV1719"/>
    <property type="match status" value="1"/>
</dbReference>
<gene>
    <name evidence="6" type="ORF">SAMN06265221_1502</name>
</gene>
<feature type="domain" description="IclR-ED" evidence="5">
    <location>
        <begin position="78"/>
        <end position="259"/>
    </location>
</feature>
<dbReference type="PROSITE" id="PS51077">
    <property type="entry name" value="HTH_ICLR"/>
    <property type="match status" value="1"/>
</dbReference>
<dbReference type="PROSITE" id="PS51078">
    <property type="entry name" value="ICLR_ED"/>
    <property type="match status" value="1"/>
</dbReference>
<organism evidence="6 7">
    <name type="scientific">Paracoccus laeviglucosivorans</name>
    <dbReference type="NCBI Taxonomy" id="1197861"/>
    <lineage>
        <taxon>Bacteria</taxon>
        <taxon>Pseudomonadati</taxon>
        <taxon>Pseudomonadota</taxon>
        <taxon>Alphaproteobacteria</taxon>
        <taxon>Rhodobacterales</taxon>
        <taxon>Paracoccaceae</taxon>
        <taxon>Paracoccus</taxon>
    </lineage>
</organism>
<keyword evidence="1" id="KW-0805">Transcription regulation</keyword>
<dbReference type="SUPFAM" id="SSF46785">
    <property type="entry name" value="Winged helix' DNA-binding domain"/>
    <property type="match status" value="1"/>
</dbReference>
<dbReference type="Gene3D" id="3.30.450.40">
    <property type="match status" value="1"/>
</dbReference>
<dbReference type="InterPro" id="IPR011991">
    <property type="entry name" value="ArsR-like_HTH"/>
</dbReference>
<evidence type="ECO:0000256" key="1">
    <source>
        <dbReference type="ARBA" id="ARBA00023015"/>
    </source>
</evidence>
<dbReference type="CDD" id="cd00090">
    <property type="entry name" value="HTH_ARSR"/>
    <property type="match status" value="1"/>
</dbReference>
<sequence>MKIVAMTSQEDPGNSSPSMRILQVLEVLAKEARPLTATEINAVLKLPKPTIHRLVGNLEQEGFLSRQIDGRSYLPGPKLRDMMRGVMRSWQHVATQRNILTRLNAEIGETCNLSAPDGDAMVYLDRVETQWPLRIELHAGSRVPLHATAAGKLCLSFMTDAALERFTELADLKAHTPQTIVSSDRLRDEVQRIRKNGYSTDGEEFVPGMIAVAVPVLDDADRLMATVSFHAPVLRLDLKTGLQFLPALRAAASQLAQLR</sequence>
<evidence type="ECO:0000256" key="2">
    <source>
        <dbReference type="ARBA" id="ARBA00023125"/>
    </source>
</evidence>
<dbReference type="Pfam" id="PF01614">
    <property type="entry name" value="IclR_C"/>
    <property type="match status" value="1"/>
</dbReference>
<dbReference type="InterPro" id="IPR036388">
    <property type="entry name" value="WH-like_DNA-bd_sf"/>
</dbReference>
<keyword evidence="7" id="KW-1185">Reference proteome</keyword>
<evidence type="ECO:0000256" key="3">
    <source>
        <dbReference type="ARBA" id="ARBA00023163"/>
    </source>
</evidence>
<name>A0A521FUH2_9RHOB</name>
<evidence type="ECO:0000259" key="5">
    <source>
        <dbReference type="PROSITE" id="PS51078"/>
    </source>
</evidence>
<feature type="domain" description="HTH iclR-type" evidence="4">
    <location>
        <begin position="15"/>
        <end position="77"/>
    </location>
</feature>
<dbReference type="Pfam" id="PF09339">
    <property type="entry name" value="HTH_IclR"/>
    <property type="match status" value="1"/>
</dbReference>